<evidence type="ECO:0000313" key="2">
    <source>
        <dbReference type="Proteomes" id="UP001597205"/>
    </source>
</evidence>
<sequence>MEQDCFLYELIEDIHPTNEIEEVKFFDMEMYELEEAQVPGVIKIFDQLLRINIYHKRSYG</sequence>
<dbReference type="RefSeq" id="WP_380895074.1">
    <property type="nucleotide sequence ID" value="NZ_JBHTKY010000005.1"/>
</dbReference>
<reference evidence="2" key="1">
    <citation type="journal article" date="2019" name="Int. J. Syst. Evol. Microbiol.">
        <title>The Global Catalogue of Microorganisms (GCM) 10K type strain sequencing project: providing services to taxonomists for standard genome sequencing and annotation.</title>
        <authorList>
            <consortium name="The Broad Institute Genomics Platform"/>
            <consortium name="The Broad Institute Genome Sequencing Center for Infectious Disease"/>
            <person name="Wu L."/>
            <person name="Ma J."/>
        </authorList>
    </citation>
    <scope>NUCLEOTIDE SEQUENCE [LARGE SCALE GENOMIC DNA]</scope>
    <source>
        <strain evidence="2">CCUG 52468</strain>
    </source>
</reference>
<keyword evidence="2" id="KW-1185">Reference proteome</keyword>
<gene>
    <name evidence="1" type="ORF">ACFQ2C_05845</name>
</gene>
<name>A0ABW3RIX0_9SPHI</name>
<dbReference type="EMBL" id="JBHTKY010000005">
    <property type="protein sequence ID" value="MFD1165128.1"/>
    <property type="molecule type" value="Genomic_DNA"/>
</dbReference>
<accession>A0ABW3RIX0</accession>
<proteinExistence type="predicted"/>
<protein>
    <submittedName>
        <fullName evidence="1">Uncharacterized protein</fullName>
    </submittedName>
</protein>
<organism evidence="1 2">
    <name type="scientific">Sphingobacterium daejeonense</name>
    <dbReference type="NCBI Taxonomy" id="371142"/>
    <lineage>
        <taxon>Bacteria</taxon>
        <taxon>Pseudomonadati</taxon>
        <taxon>Bacteroidota</taxon>
        <taxon>Sphingobacteriia</taxon>
        <taxon>Sphingobacteriales</taxon>
        <taxon>Sphingobacteriaceae</taxon>
        <taxon>Sphingobacterium</taxon>
    </lineage>
</organism>
<evidence type="ECO:0000313" key="1">
    <source>
        <dbReference type="EMBL" id="MFD1165128.1"/>
    </source>
</evidence>
<dbReference type="Proteomes" id="UP001597205">
    <property type="component" value="Unassembled WGS sequence"/>
</dbReference>
<comment type="caution">
    <text evidence="1">The sequence shown here is derived from an EMBL/GenBank/DDBJ whole genome shotgun (WGS) entry which is preliminary data.</text>
</comment>